<dbReference type="InterPro" id="IPR024529">
    <property type="entry name" value="ECF_trnsprt_substrate-spec"/>
</dbReference>
<dbReference type="Proteomes" id="UP000295773">
    <property type="component" value="Unassembled WGS sequence"/>
</dbReference>
<reference evidence="2 3" key="1">
    <citation type="submission" date="2019-03" db="EMBL/GenBank/DDBJ databases">
        <title>Genomic Encyclopedia of Type Strains, Phase IV (KMG-IV): sequencing the most valuable type-strain genomes for metagenomic binning, comparative biology and taxonomic classification.</title>
        <authorList>
            <person name="Goeker M."/>
        </authorList>
    </citation>
    <scope>NUCLEOTIDE SEQUENCE [LARGE SCALE GENOMIC DNA]</scope>
    <source>
        <strain evidence="2 3">DSM 29481</strain>
    </source>
</reference>
<dbReference type="Pfam" id="PF12822">
    <property type="entry name" value="ECF_trnsprt"/>
    <property type="match status" value="1"/>
</dbReference>
<feature type="transmembrane region" description="Helical" evidence="1">
    <location>
        <begin position="128"/>
        <end position="153"/>
    </location>
</feature>
<evidence type="ECO:0000313" key="2">
    <source>
        <dbReference type="EMBL" id="TCU52327.1"/>
    </source>
</evidence>
<feature type="transmembrane region" description="Helical" evidence="1">
    <location>
        <begin position="165"/>
        <end position="195"/>
    </location>
</feature>
<protein>
    <submittedName>
        <fullName evidence="2">Putative membrane protein</fullName>
    </submittedName>
</protein>
<name>A0A4R3SVQ6_9FIRM</name>
<dbReference type="EMBL" id="SMBP01000034">
    <property type="protein sequence ID" value="TCU52327.1"/>
    <property type="molecule type" value="Genomic_DNA"/>
</dbReference>
<gene>
    <name evidence="2" type="ORF">EDD61_13410</name>
</gene>
<evidence type="ECO:0000256" key="1">
    <source>
        <dbReference type="SAM" id="Phobius"/>
    </source>
</evidence>
<feature type="transmembrane region" description="Helical" evidence="1">
    <location>
        <begin position="96"/>
        <end position="116"/>
    </location>
</feature>
<dbReference type="Gene3D" id="1.10.1760.20">
    <property type="match status" value="1"/>
</dbReference>
<organism evidence="2 3">
    <name type="scientific">Longicatena caecimuris</name>
    <dbReference type="NCBI Taxonomy" id="1796635"/>
    <lineage>
        <taxon>Bacteria</taxon>
        <taxon>Bacillati</taxon>
        <taxon>Bacillota</taxon>
        <taxon>Erysipelotrichia</taxon>
        <taxon>Erysipelotrichales</taxon>
        <taxon>Erysipelotrichaceae</taxon>
        <taxon>Longicatena</taxon>
    </lineage>
</organism>
<evidence type="ECO:0000313" key="3">
    <source>
        <dbReference type="Proteomes" id="UP000295773"/>
    </source>
</evidence>
<keyword evidence="3" id="KW-1185">Reference proteome</keyword>
<accession>A0A4R3SVQ6</accession>
<dbReference type="AlphaFoldDB" id="A0A4R3SVQ6"/>
<dbReference type="RefSeq" id="WP_117547186.1">
    <property type="nucleotide sequence ID" value="NZ_JANKBG010000035.1"/>
</dbReference>
<keyword evidence="1" id="KW-0472">Membrane</keyword>
<dbReference type="GO" id="GO:0022857">
    <property type="term" value="F:transmembrane transporter activity"/>
    <property type="evidence" value="ECO:0007669"/>
    <property type="project" value="InterPro"/>
</dbReference>
<feature type="transmembrane region" description="Helical" evidence="1">
    <location>
        <begin position="7"/>
        <end position="24"/>
    </location>
</feature>
<proteinExistence type="predicted"/>
<keyword evidence="1" id="KW-0812">Transmembrane</keyword>
<sequence length="212" mass="22397">MKNHKTQYMAFMAMFLAIEIALVLTPLGYIQLGIISATTMHIPVIIAGITLGKKAGAQLGFVFGLTSMLNATFRPLPTSFVFTPFITIGGMSGNWTSLLIAFVPRILLGYLAGLVYEQLQKKQVNNNVSIIAGALTGTITNTVLVLGGIYLFFGAQYAQVAGVAYQALLGVLFGVVTTNGIAEAILGAICCLVVCKAVAPATRKFKLADSSI</sequence>
<keyword evidence="1" id="KW-1133">Transmembrane helix</keyword>
<comment type="caution">
    <text evidence="2">The sequence shown here is derived from an EMBL/GenBank/DDBJ whole genome shotgun (WGS) entry which is preliminary data.</text>
</comment>